<organism evidence="1">
    <name type="scientific">human gut metagenome</name>
    <dbReference type="NCBI Taxonomy" id="408170"/>
    <lineage>
        <taxon>unclassified sequences</taxon>
        <taxon>metagenomes</taxon>
        <taxon>organismal metagenomes</taxon>
    </lineage>
</organism>
<evidence type="ECO:0000313" key="1">
    <source>
        <dbReference type="EMBL" id="EKC48045.1"/>
    </source>
</evidence>
<name>K1S304_9ZZZZ</name>
<dbReference type="EMBL" id="AJWZ01010578">
    <property type="protein sequence ID" value="EKC48045.1"/>
    <property type="molecule type" value="Genomic_DNA"/>
</dbReference>
<comment type="caution">
    <text evidence="1">The sequence shown here is derived from an EMBL/GenBank/DDBJ whole genome shotgun (WGS) entry which is preliminary data.</text>
</comment>
<gene>
    <name evidence="1" type="ORF">OBE_15391</name>
</gene>
<accession>K1S304</accession>
<proteinExistence type="predicted"/>
<reference evidence="1" key="1">
    <citation type="journal article" date="2013" name="Environ. Microbiol.">
        <title>Microbiota from the distal guts of lean and obese adolescents exhibit partial functional redundancy besides clear differences in community structure.</title>
        <authorList>
            <person name="Ferrer M."/>
            <person name="Ruiz A."/>
            <person name="Lanza F."/>
            <person name="Haange S.B."/>
            <person name="Oberbach A."/>
            <person name="Till H."/>
            <person name="Bargiela R."/>
            <person name="Campoy C."/>
            <person name="Segura M.T."/>
            <person name="Richter M."/>
            <person name="von Bergen M."/>
            <person name="Seifert J."/>
            <person name="Suarez A."/>
        </authorList>
    </citation>
    <scope>NUCLEOTIDE SEQUENCE</scope>
</reference>
<dbReference type="AlphaFoldDB" id="K1S304"/>
<sequence>MVECHVELAGNFLMQLDKDNKDMEILTDYETRTTIKLSEVLPNWWGNKRYDNN</sequence>
<protein>
    <submittedName>
        <fullName evidence="1">Cytidine/deoxycytidylate deaminase family protein</fullName>
    </submittedName>
</protein>